<feature type="transmembrane region" description="Helical" evidence="7">
    <location>
        <begin position="166"/>
        <end position="186"/>
    </location>
</feature>
<dbReference type="InterPro" id="IPR017871">
    <property type="entry name" value="ABC_transporter-like_CS"/>
</dbReference>
<sequence>MEYNEKEIVKSYDAKLMWRLFKYAKSQWLILTLSIIMMLFVTGVDLLIPYITKIAIDDYITPVSQEIYFTDTSDENATFSINSRGIVFPGLIARTFDASPYATKGQIYRGPERYYLIDDYTENLSGSGAEIEIKNGTILINGASYTAIPLTDDQTDAFKSYNKTQILILTLTLGAILLLNFAFSFAHTYLLNYASQKIVYSMREQLFSHIENMSLSFFDKNPVGRLVTRVSNDMENINEMFTNVIVTSLKDFLLLIGTVVVMLMINWKLTLIALSTMPLVLFSAQIFRMKARAVQRQVKIKIAKINATLAENINGMKIIQIFNRQETMFNEFDTINADYLKSSIDETKVYAIFRPTMNFAYSISLSLLLWFGGGDALSNLVELGVLVAFVSYTQQFFRPIMDLSEKFNVFQSSMASAERIFMLLDEETTICNPPQPKRFEADAFRGEIEFDNVWFSYDENPKEVEDYVLKGVSFKIKKGESMALVGATGSGKTTIISLLNRFYDIQKGRIYIDGVEIRDLEIESLRSQIGIVLQDVFLFAGDIKGNIRLNDENISDERIHEISKYVNADGFICKLPNKYDQEVTERGSTLSAGQRQLLSFARALAFDPKILILDEATSNIDTETELLIQDAINKIIHGRTTVIVAHRLSTIQHVDKIIVMSKGEIVEIGNHQELLEKGGMYYDLYKLQYKDN</sequence>
<proteinExistence type="predicted"/>
<dbReference type="EMBL" id="JAFBDT010000004">
    <property type="protein sequence ID" value="MBM7561372.1"/>
    <property type="molecule type" value="Genomic_DNA"/>
</dbReference>
<dbReference type="Pfam" id="PF00005">
    <property type="entry name" value="ABC_tran"/>
    <property type="match status" value="1"/>
</dbReference>
<dbReference type="PROSITE" id="PS50893">
    <property type="entry name" value="ABC_TRANSPORTER_2"/>
    <property type="match status" value="1"/>
</dbReference>
<keyword evidence="2 7" id="KW-0812">Transmembrane</keyword>
<dbReference type="Proteomes" id="UP000767854">
    <property type="component" value="Unassembled WGS sequence"/>
</dbReference>
<dbReference type="SUPFAM" id="SSF90123">
    <property type="entry name" value="ABC transporter transmembrane region"/>
    <property type="match status" value="1"/>
</dbReference>
<keyword evidence="5 7" id="KW-1133">Transmembrane helix</keyword>
<dbReference type="InterPro" id="IPR027417">
    <property type="entry name" value="P-loop_NTPase"/>
</dbReference>
<dbReference type="GO" id="GO:0005524">
    <property type="term" value="F:ATP binding"/>
    <property type="evidence" value="ECO:0007669"/>
    <property type="project" value="UniProtKB-KW"/>
</dbReference>
<feature type="transmembrane region" description="Helical" evidence="7">
    <location>
        <begin position="28"/>
        <end position="48"/>
    </location>
</feature>
<dbReference type="InterPro" id="IPR039421">
    <property type="entry name" value="Type_1_exporter"/>
</dbReference>
<keyword evidence="4 10" id="KW-0067">ATP-binding</keyword>
<evidence type="ECO:0000313" key="10">
    <source>
        <dbReference type="EMBL" id="MBM7561372.1"/>
    </source>
</evidence>
<comment type="caution">
    <text evidence="10">The sequence shown here is derived from an EMBL/GenBank/DDBJ whole genome shotgun (WGS) entry which is preliminary data.</text>
</comment>
<dbReference type="InterPro" id="IPR003593">
    <property type="entry name" value="AAA+_ATPase"/>
</dbReference>
<evidence type="ECO:0000313" key="11">
    <source>
        <dbReference type="Proteomes" id="UP000767854"/>
    </source>
</evidence>
<feature type="domain" description="ABC transporter" evidence="8">
    <location>
        <begin position="448"/>
        <end position="687"/>
    </location>
</feature>
<keyword evidence="10" id="KW-0378">Hydrolase</keyword>
<evidence type="ECO:0000256" key="4">
    <source>
        <dbReference type="ARBA" id="ARBA00022840"/>
    </source>
</evidence>
<dbReference type="InterPro" id="IPR036640">
    <property type="entry name" value="ABC1_TM_sf"/>
</dbReference>
<dbReference type="CDD" id="cd18544">
    <property type="entry name" value="ABC_6TM_TmrA_like"/>
    <property type="match status" value="1"/>
</dbReference>
<evidence type="ECO:0000256" key="7">
    <source>
        <dbReference type="SAM" id="Phobius"/>
    </source>
</evidence>
<dbReference type="SUPFAM" id="SSF52540">
    <property type="entry name" value="P-loop containing nucleoside triphosphate hydrolases"/>
    <property type="match status" value="1"/>
</dbReference>
<dbReference type="RefSeq" id="WP_204662816.1">
    <property type="nucleotide sequence ID" value="NZ_JAFBDT010000004.1"/>
</dbReference>
<evidence type="ECO:0000256" key="1">
    <source>
        <dbReference type="ARBA" id="ARBA00004651"/>
    </source>
</evidence>
<protein>
    <submittedName>
        <fullName evidence="10">ATP-binding cassette subfamily B protein/subfamily B ATP-binding cassette protein MsbA</fullName>
        <ecNumber evidence="10">3.6.3.-</ecNumber>
    </submittedName>
</protein>
<dbReference type="Gene3D" id="3.40.50.300">
    <property type="entry name" value="P-loop containing nucleotide triphosphate hydrolases"/>
    <property type="match status" value="1"/>
</dbReference>
<dbReference type="PROSITE" id="PS50929">
    <property type="entry name" value="ABC_TM1F"/>
    <property type="match status" value="1"/>
</dbReference>
<feature type="domain" description="ABC transmembrane type-1" evidence="9">
    <location>
        <begin position="33"/>
        <end position="412"/>
    </location>
</feature>
<dbReference type="PANTHER" id="PTHR43394">
    <property type="entry name" value="ATP-DEPENDENT PERMEASE MDL1, MITOCHONDRIAL"/>
    <property type="match status" value="1"/>
</dbReference>
<gene>
    <name evidence="10" type="ORF">JOC49_000892</name>
</gene>
<dbReference type="CDD" id="cd03254">
    <property type="entry name" value="ABCC_Glucan_exporter_like"/>
    <property type="match status" value="1"/>
</dbReference>
<reference evidence="10 11" key="1">
    <citation type="submission" date="2021-01" db="EMBL/GenBank/DDBJ databases">
        <title>Genomic Encyclopedia of Type Strains, Phase IV (KMG-IV): sequencing the most valuable type-strain genomes for metagenomic binning, comparative biology and taxonomic classification.</title>
        <authorList>
            <person name="Goeker M."/>
        </authorList>
    </citation>
    <scope>NUCLEOTIDE SEQUENCE [LARGE SCALE GENOMIC DNA]</scope>
    <source>
        <strain evidence="10 11">DSM 24436</strain>
    </source>
</reference>
<keyword evidence="11" id="KW-1185">Reference proteome</keyword>
<evidence type="ECO:0000259" key="9">
    <source>
        <dbReference type="PROSITE" id="PS50929"/>
    </source>
</evidence>
<evidence type="ECO:0000256" key="6">
    <source>
        <dbReference type="ARBA" id="ARBA00023136"/>
    </source>
</evidence>
<dbReference type="InterPro" id="IPR011527">
    <property type="entry name" value="ABC1_TM_dom"/>
</dbReference>
<dbReference type="Gene3D" id="1.20.1560.10">
    <property type="entry name" value="ABC transporter type 1, transmembrane domain"/>
    <property type="match status" value="1"/>
</dbReference>
<evidence type="ECO:0000259" key="8">
    <source>
        <dbReference type="PROSITE" id="PS50893"/>
    </source>
</evidence>
<evidence type="ECO:0000256" key="2">
    <source>
        <dbReference type="ARBA" id="ARBA00022692"/>
    </source>
</evidence>
<evidence type="ECO:0000256" key="3">
    <source>
        <dbReference type="ARBA" id="ARBA00022741"/>
    </source>
</evidence>
<organism evidence="10 11">
    <name type="scientific">Fusibacter tunisiensis</name>
    <dbReference type="NCBI Taxonomy" id="1008308"/>
    <lineage>
        <taxon>Bacteria</taxon>
        <taxon>Bacillati</taxon>
        <taxon>Bacillota</taxon>
        <taxon>Clostridia</taxon>
        <taxon>Eubacteriales</taxon>
        <taxon>Eubacteriales Family XII. Incertae Sedis</taxon>
        <taxon>Fusibacter</taxon>
    </lineage>
</organism>
<name>A0ABS2MPR3_9FIRM</name>
<dbReference type="InterPro" id="IPR003439">
    <property type="entry name" value="ABC_transporter-like_ATP-bd"/>
</dbReference>
<evidence type="ECO:0000256" key="5">
    <source>
        <dbReference type="ARBA" id="ARBA00022989"/>
    </source>
</evidence>
<dbReference type="PANTHER" id="PTHR43394:SF1">
    <property type="entry name" value="ATP-BINDING CASSETTE SUB-FAMILY B MEMBER 10, MITOCHONDRIAL"/>
    <property type="match status" value="1"/>
</dbReference>
<dbReference type="GO" id="GO:0016787">
    <property type="term" value="F:hydrolase activity"/>
    <property type="evidence" value="ECO:0007669"/>
    <property type="project" value="UniProtKB-KW"/>
</dbReference>
<dbReference type="Pfam" id="PF00664">
    <property type="entry name" value="ABC_membrane"/>
    <property type="match status" value="1"/>
</dbReference>
<keyword evidence="3" id="KW-0547">Nucleotide-binding</keyword>
<dbReference type="EC" id="3.6.3.-" evidence="10"/>
<keyword evidence="6 7" id="KW-0472">Membrane</keyword>
<feature type="transmembrane region" description="Helical" evidence="7">
    <location>
        <begin position="252"/>
        <end position="282"/>
    </location>
</feature>
<dbReference type="PROSITE" id="PS00211">
    <property type="entry name" value="ABC_TRANSPORTER_1"/>
    <property type="match status" value="1"/>
</dbReference>
<comment type="subcellular location">
    <subcellularLocation>
        <location evidence="1">Cell membrane</location>
        <topology evidence="1">Multi-pass membrane protein</topology>
    </subcellularLocation>
</comment>
<accession>A0ABS2MPR3</accession>
<dbReference type="SMART" id="SM00382">
    <property type="entry name" value="AAA"/>
    <property type="match status" value="1"/>
</dbReference>